<dbReference type="Proteomes" id="UP000541352">
    <property type="component" value="Unassembled WGS sequence"/>
</dbReference>
<keyword evidence="2" id="KW-0325">Glycoprotein</keyword>
<sequence length="960" mass="104192">MASFLRKRRFLVVVWFALLMTSCASNALFAQKIVRGPYLQMGSSTGIVVRWRTDVAVVSKLTYGSSSSQKTQSVSRDVPTTEHEVSINGLTPNSVYYYGIQVNGTTYEGDSYYFKTAPPTGSKQKVRFWALGDAGDGSPNQREVRDAYLKRIQNDNRQTDAVLFLGDNAYAIGTDEEYQNNFFNIYQDYFFKNNVIWAIPGNHEYYSGVQSRREIAYFQIFSQPQNGESGGVPSGSEMNYSFDYGNVHVVALDSYGIEQDKYRLYDTLSPQVEWLKKDLAANRLPWTIVMFHHPPYTKNSHDSDTETELVLIRQNLNPILERYKVDLVLSGHSHLYERSRPTRGHTGLAPTFNEAAHLTSTSSGKYDNSPNSCAYVKNGGDEGVIYVVAGSSGRNNGLDGPAHPAMPFKNFQNGGSVVIEVEDNRLNYEWLCNDGVVRDQFTIFKNVNKTTQLKARHGEVVTLTPSWKGATSWSNGSNQPTLSFTLTGDTTLTVRDEAGCLLDRFVVSVSDKPALSFDKPLANACAGAALSVPFSVTNTDRNRWKYTLQLSDNQGNFSQPVTLSTESNEAFSATLPTTLPSGDNYRLRIVANVAGIAPVVSANFSIQQKPSATLSGAATIEAGQSTPLTLQFSGSGPWTYQLSGGPAATTSTNPLTISISPLTTTTYTVTSVSNACGTGTTNGSARVEVTPKITAQMPAGVILCDESVFDLPFTVTGGFDTGIGFEAQLSDKEGNFTTSRTVGSGSQSPLKVTIPANVEIGGNYRLRIKPTQNANANLTPSDVFSLKQRAKATLSGDTTIAFGGEAKLKLSAQGTFPVTYVLSDNNTATISSNAQTISVKPALETTYTLKSVTNVCGNGSVGGNARVNVLLTAIAPVSDEDLRVLPNPTHNKVKVEAKVFGQKSGDWELLDAQGKTLNKGHFRKGTLHGLDISLEDTVPGAYLLRFVVEGQTIVRKVVKL</sequence>
<dbReference type="PANTHER" id="PTHR45867">
    <property type="entry name" value="PURPLE ACID PHOSPHATASE"/>
    <property type="match status" value="1"/>
</dbReference>
<dbReference type="Pfam" id="PF00149">
    <property type="entry name" value="Metallophos"/>
    <property type="match status" value="1"/>
</dbReference>
<reference evidence="5 6" key="1">
    <citation type="submission" date="2020-08" db="EMBL/GenBank/DDBJ databases">
        <title>Genomic Encyclopedia of Type Strains, Phase IV (KMG-IV): sequencing the most valuable type-strain genomes for metagenomic binning, comparative biology and taxonomic classification.</title>
        <authorList>
            <person name="Goeker M."/>
        </authorList>
    </citation>
    <scope>NUCLEOTIDE SEQUENCE [LARGE SCALE GENOMIC DNA]</scope>
    <source>
        <strain evidence="5 6">DSM 17976</strain>
    </source>
</reference>
<dbReference type="InterPro" id="IPR026444">
    <property type="entry name" value="Secre_tail"/>
</dbReference>
<gene>
    <name evidence="5" type="ORF">FHS57_002930</name>
</gene>
<name>A0A7W5ZNM7_9BACT</name>
<dbReference type="Gene3D" id="2.60.40.380">
    <property type="entry name" value="Purple acid phosphatase-like, N-terminal"/>
    <property type="match status" value="1"/>
</dbReference>
<evidence type="ECO:0000256" key="1">
    <source>
        <dbReference type="ARBA" id="ARBA00022729"/>
    </source>
</evidence>
<dbReference type="SUPFAM" id="SSF49363">
    <property type="entry name" value="Purple acid phosphatase, N-terminal domain"/>
    <property type="match status" value="1"/>
</dbReference>
<feature type="signal peptide" evidence="3">
    <location>
        <begin position="1"/>
        <end position="26"/>
    </location>
</feature>
<dbReference type="RefSeq" id="WP_183974728.1">
    <property type="nucleotide sequence ID" value="NZ_JACIBY010000005.1"/>
</dbReference>
<dbReference type="InterPro" id="IPR004843">
    <property type="entry name" value="Calcineurin-like_PHP"/>
</dbReference>
<evidence type="ECO:0000256" key="2">
    <source>
        <dbReference type="ARBA" id="ARBA00023180"/>
    </source>
</evidence>
<dbReference type="Gene3D" id="3.60.21.10">
    <property type="match status" value="1"/>
</dbReference>
<proteinExistence type="predicted"/>
<dbReference type="PANTHER" id="PTHR45867:SF3">
    <property type="entry name" value="ACID PHOSPHATASE TYPE 7"/>
    <property type="match status" value="1"/>
</dbReference>
<dbReference type="InterPro" id="IPR041792">
    <property type="entry name" value="MPP_PAP"/>
</dbReference>
<evidence type="ECO:0000313" key="6">
    <source>
        <dbReference type="Proteomes" id="UP000541352"/>
    </source>
</evidence>
<feature type="domain" description="Calcineurin-like phosphoesterase" evidence="4">
    <location>
        <begin position="127"/>
        <end position="335"/>
    </location>
</feature>
<dbReference type="InterPro" id="IPR008963">
    <property type="entry name" value="Purple_acid_Pase-like_N"/>
</dbReference>
<organism evidence="5 6">
    <name type="scientific">Runella defluvii</name>
    <dbReference type="NCBI Taxonomy" id="370973"/>
    <lineage>
        <taxon>Bacteria</taxon>
        <taxon>Pseudomonadati</taxon>
        <taxon>Bacteroidota</taxon>
        <taxon>Cytophagia</taxon>
        <taxon>Cytophagales</taxon>
        <taxon>Spirosomataceae</taxon>
        <taxon>Runella</taxon>
    </lineage>
</organism>
<protein>
    <submittedName>
        <fullName evidence="5">Icc-related predicted phosphoesterase</fullName>
    </submittedName>
</protein>
<accession>A0A7W5ZNM7</accession>
<evidence type="ECO:0000256" key="3">
    <source>
        <dbReference type="SAM" id="SignalP"/>
    </source>
</evidence>
<dbReference type="NCBIfam" id="TIGR04183">
    <property type="entry name" value="Por_Secre_tail"/>
    <property type="match status" value="1"/>
</dbReference>
<keyword evidence="1 3" id="KW-0732">Signal</keyword>
<dbReference type="AlphaFoldDB" id="A0A7W5ZNM7"/>
<dbReference type="CDD" id="cd00839">
    <property type="entry name" value="MPP_PAPs"/>
    <property type="match status" value="1"/>
</dbReference>
<dbReference type="GO" id="GO:0046872">
    <property type="term" value="F:metal ion binding"/>
    <property type="evidence" value="ECO:0007669"/>
    <property type="project" value="InterPro"/>
</dbReference>
<evidence type="ECO:0000259" key="4">
    <source>
        <dbReference type="Pfam" id="PF00149"/>
    </source>
</evidence>
<dbReference type="EMBL" id="JACIBY010000005">
    <property type="protein sequence ID" value="MBB3838924.1"/>
    <property type="molecule type" value="Genomic_DNA"/>
</dbReference>
<feature type="chain" id="PRO_5030911919" evidence="3">
    <location>
        <begin position="27"/>
        <end position="960"/>
    </location>
</feature>
<dbReference type="GO" id="GO:0003993">
    <property type="term" value="F:acid phosphatase activity"/>
    <property type="evidence" value="ECO:0007669"/>
    <property type="project" value="InterPro"/>
</dbReference>
<comment type="caution">
    <text evidence="5">The sequence shown here is derived from an EMBL/GenBank/DDBJ whole genome shotgun (WGS) entry which is preliminary data.</text>
</comment>
<dbReference type="PROSITE" id="PS51257">
    <property type="entry name" value="PROKAR_LIPOPROTEIN"/>
    <property type="match status" value="1"/>
</dbReference>
<evidence type="ECO:0000313" key="5">
    <source>
        <dbReference type="EMBL" id="MBB3838924.1"/>
    </source>
</evidence>
<dbReference type="SUPFAM" id="SSF56300">
    <property type="entry name" value="Metallo-dependent phosphatases"/>
    <property type="match status" value="1"/>
</dbReference>
<keyword evidence="6" id="KW-1185">Reference proteome</keyword>
<dbReference type="InterPro" id="IPR029052">
    <property type="entry name" value="Metallo-depent_PP-like"/>
</dbReference>